<evidence type="ECO:0000259" key="9">
    <source>
        <dbReference type="PROSITE" id="PS50090"/>
    </source>
</evidence>
<evidence type="ECO:0000256" key="1">
    <source>
        <dbReference type="ARBA" id="ARBA00004123"/>
    </source>
</evidence>
<feature type="compositionally biased region" description="Gly residues" evidence="8">
    <location>
        <begin position="298"/>
        <end position="309"/>
    </location>
</feature>
<proteinExistence type="predicted"/>
<dbReference type="PANTHER" id="PTHR10641">
    <property type="entry name" value="MYB FAMILY TRANSCRIPTION FACTOR"/>
    <property type="match status" value="1"/>
</dbReference>
<dbReference type="GO" id="GO:1901957">
    <property type="term" value="P:regulation of cutin biosynthetic process"/>
    <property type="evidence" value="ECO:0007669"/>
    <property type="project" value="UniProtKB-ARBA"/>
</dbReference>
<evidence type="ECO:0000256" key="5">
    <source>
        <dbReference type="ARBA" id="ARBA00023125"/>
    </source>
</evidence>
<feature type="region of interest" description="Disordered" evidence="8">
    <location>
        <begin position="255"/>
        <end position="274"/>
    </location>
</feature>
<evidence type="ECO:0000256" key="2">
    <source>
        <dbReference type="ARBA" id="ARBA00022473"/>
    </source>
</evidence>
<feature type="domain" description="HTH myb-type" evidence="10">
    <location>
        <begin position="78"/>
        <end position="130"/>
    </location>
</feature>
<feature type="region of interest" description="Disordered" evidence="8">
    <location>
        <begin position="296"/>
        <end position="322"/>
    </location>
</feature>
<dbReference type="FunFam" id="1.10.10.60:FF:000099">
    <property type="entry name" value="MYB transcription factor"/>
    <property type="match status" value="1"/>
</dbReference>
<dbReference type="Proteomes" id="UP000685013">
    <property type="component" value="Chromosome 15"/>
</dbReference>
<gene>
    <name evidence="11" type="primary">MYB106</name>
    <name evidence="11" type="ORF">SDJN03_23018</name>
</gene>
<evidence type="ECO:0000256" key="3">
    <source>
        <dbReference type="ARBA" id="ARBA00022737"/>
    </source>
</evidence>
<sequence>MEKRREVAELEVATSNSKILSCYTTQYASVLKAKNSSMNVQLLMEAWKGCLMSMGCSSKLSTFGNRLLQMGRSPCCDKVGLKKGPWTPEEDQKLLDYIKEHGHGSWRALPSKAGLQRCGKSCRLRWINYLRPDIKRGKFSLQEEQTVIQLHALLGNRWSAIATHLPKRTDNEIKNYWNTHLKKRLAKMGIDPVTHKPKNDALLTGDGQSKSVANLSHIAQWESARLEAEARLVRESRLRSNAHSSLQQLANPPCFAASSSSTSTSAPLLSKSEPPAMASRSLDALKAWNNGWSRSTEGNGGILGRGTGGDLESPTSTLTFSENVPPIMARGGGGENSVAMIEFVGSSSSCDQGGIMREREWKEEGIGNPSQLPEYKEGFENSMSFTSHEMTLSIEATWTAESLRTSDNGIAEEGFTNLLLNNTDERSQSDGGGDESENGSGSGTDYYEDNKNYWNSILNLVNSSPSDSSMF</sequence>
<comment type="subcellular location">
    <subcellularLocation>
        <location evidence="1">Nucleus</location>
    </subcellularLocation>
</comment>
<dbReference type="PANTHER" id="PTHR10641:SF586">
    <property type="entry name" value="TRANSCRIPTION FACTOR MYB16"/>
    <property type="match status" value="1"/>
</dbReference>
<keyword evidence="12" id="KW-1185">Reference proteome</keyword>
<keyword evidence="4" id="KW-0805">Transcription regulation</keyword>
<dbReference type="GO" id="GO:0003677">
    <property type="term" value="F:DNA binding"/>
    <property type="evidence" value="ECO:0007669"/>
    <property type="project" value="UniProtKB-KW"/>
</dbReference>
<dbReference type="CDD" id="cd00167">
    <property type="entry name" value="SANT"/>
    <property type="match status" value="2"/>
</dbReference>
<organism evidence="11 12">
    <name type="scientific">Cucurbita argyrosperma subsp. sororia</name>
    <dbReference type="NCBI Taxonomy" id="37648"/>
    <lineage>
        <taxon>Eukaryota</taxon>
        <taxon>Viridiplantae</taxon>
        <taxon>Streptophyta</taxon>
        <taxon>Embryophyta</taxon>
        <taxon>Tracheophyta</taxon>
        <taxon>Spermatophyta</taxon>
        <taxon>Magnoliopsida</taxon>
        <taxon>eudicotyledons</taxon>
        <taxon>Gunneridae</taxon>
        <taxon>Pentapetalae</taxon>
        <taxon>rosids</taxon>
        <taxon>fabids</taxon>
        <taxon>Cucurbitales</taxon>
        <taxon>Cucurbitaceae</taxon>
        <taxon>Cucurbiteae</taxon>
        <taxon>Cucurbita</taxon>
    </lineage>
</organism>
<accession>A0AAV6MBX0</accession>
<feature type="compositionally biased region" description="Low complexity" evidence="8">
    <location>
        <begin position="256"/>
        <end position="266"/>
    </location>
</feature>
<evidence type="ECO:0000256" key="4">
    <source>
        <dbReference type="ARBA" id="ARBA00023015"/>
    </source>
</evidence>
<dbReference type="SMART" id="SM00717">
    <property type="entry name" value="SANT"/>
    <property type="match status" value="2"/>
</dbReference>
<keyword evidence="3" id="KW-0677">Repeat</keyword>
<keyword evidence="5" id="KW-0238">DNA-binding</keyword>
<evidence type="ECO:0000256" key="6">
    <source>
        <dbReference type="ARBA" id="ARBA00023163"/>
    </source>
</evidence>
<reference evidence="11 12" key="1">
    <citation type="journal article" date="2021" name="Hortic Res">
        <title>The domestication of Cucurbita argyrosperma as revealed by the genome of its wild relative.</title>
        <authorList>
            <person name="Barrera-Redondo J."/>
            <person name="Sanchez-de la Vega G."/>
            <person name="Aguirre-Liguori J.A."/>
            <person name="Castellanos-Morales G."/>
            <person name="Gutierrez-Guerrero Y.T."/>
            <person name="Aguirre-Dugua X."/>
            <person name="Aguirre-Planter E."/>
            <person name="Tenaillon M.I."/>
            <person name="Lira-Saade R."/>
            <person name="Eguiarte L.E."/>
        </authorList>
    </citation>
    <scope>NUCLEOTIDE SEQUENCE [LARGE SCALE GENOMIC DNA]</scope>
    <source>
        <strain evidence="11">JBR-2021</strain>
    </source>
</reference>
<feature type="non-terminal residue" evidence="11">
    <location>
        <position position="1"/>
    </location>
</feature>
<dbReference type="InterPro" id="IPR001005">
    <property type="entry name" value="SANT/Myb"/>
</dbReference>
<dbReference type="GO" id="GO:0005634">
    <property type="term" value="C:nucleus"/>
    <property type="evidence" value="ECO:0007669"/>
    <property type="project" value="UniProtKB-SubCell"/>
</dbReference>
<keyword evidence="7" id="KW-0539">Nucleus</keyword>
<evidence type="ECO:0000256" key="7">
    <source>
        <dbReference type="ARBA" id="ARBA00023242"/>
    </source>
</evidence>
<evidence type="ECO:0000313" key="12">
    <source>
        <dbReference type="Proteomes" id="UP000685013"/>
    </source>
</evidence>
<comment type="caution">
    <text evidence="11">The sequence shown here is derived from an EMBL/GenBank/DDBJ whole genome shotgun (WGS) entry which is preliminary data.</text>
</comment>
<dbReference type="InterPro" id="IPR015495">
    <property type="entry name" value="Myb_TF_plants"/>
</dbReference>
<dbReference type="GO" id="GO:0000902">
    <property type="term" value="P:cell morphogenesis"/>
    <property type="evidence" value="ECO:0007669"/>
    <property type="project" value="UniProtKB-ARBA"/>
</dbReference>
<name>A0AAV6MBX0_9ROSI</name>
<dbReference type="FunFam" id="1.10.10.60:FF:000015">
    <property type="entry name" value="Transcription factor RAX3"/>
    <property type="match status" value="1"/>
</dbReference>
<evidence type="ECO:0000256" key="8">
    <source>
        <dbReference type="SAM" id="MobiDB-lite"/>
    </source>
</evidence>
<dbReference type="Pfam" id="PF00249">
    <property type="entry name" value="Myb_DNA-binding"/>
    <property type="match status" value="2"/>
</dbReference>
<feature type="region of interest" description="Disordered" evidence="8">
    <location>
        <begin position="414"/>
        <end position="447"/>
    </location>
</feature>
<keyword evidence="2" id="KW-0217">Developmental protein</keyword>
<dbReference type="InterPro" id="IPR017930">
    <property type="entry name" value="Myb_dom"/>
</dbReference>
<feature type="domain" description="HTH myb-type" evidence="10">
    <location>
        <begin position="131"/>
        <end position="185"/>
    </location>
</feature>
<feature type="domain" description="Myb-like" evidence="9">
    <location>
        <begin position="78"/>
        <end position="130"/>
    </location>
</feature>
<dbReference type="PROSITE" id="PS50090">
    <property type="entry name" value="MYB_LIKE"/>
    <property type="match status" value="2"/>
</dbReference>
<dbReference type="AlphaFoldDB" id="A0AAV6MBX0"/>
<evidence type="ECO:0000313" key="11">
    <source>
        <dbReference type="EMBL" id="KAG6578570.1"/>
    </source>
</evidence>
<feature type="compositionally biased region" description="Polar residues" evidence="8">
    <location>
        <begin position="313"/>
        <end position="322"/>
    </location>
</feature>
<dbReference type="EMBL" id="JAGKQH010000015">
    <property type="protein sequence ID" value="KAG6578570.1"/>
    <property type="molecule type" value="Genomic_DNA"/>
</dbReference>
<dbReference type="PROSITE" id="PS51294">
    <property type="entry name" value="HTH_MYB"/>
    <property type="match status" value="2"/>
</dbReference>
<keyword evidence="6" id="KW-0804">Transcription</keyword>
<protein>
    <submittedName>
        <fullName evidence="11">Transcription factor MYB106</fullName>
    </submittedName>
</protein>
<feature type="domain" description="Myb-like" evidence="9">
    <location>
        <begin position="131"/>
        <end position="181"/>
    </location>
</feature>
<evidence type="ECO:0000259" key="10">
    <source>
        <dbReference type="PROSITE" id="PS51294"/>
    </source>
</evidence>